<dbReference type="AlphaFoldDB" id="A0A4Q2U6J5"/>
<evidence type="ECO:0000256" key="1">
    <source>
        <dbReference type="ARBA" id="ARBA00005254"/>
    </source>
</evidence>
<dbReference type="GO" id="GO:0006631">
    <property type="term" value="P:fatty acid metabolic process"/>
    <property type="evidence" value="ECO:0007669"/>
    <property type="project" value="UniProtKB-KW"/>
</dbReference>
<name>A0A4Q2U6J5_9HYPH</name>
<dbReference type="SUPFAM" id="SSF52096">
    <property type="entry name" value="ClpP/crotonase"/>
    <property type="match status" value="1"/>
</dbReference>
<gene>
    <name evidence="7" type="ORF">D3273_14020</name>
</gene>
<dbReference type="InterPro" id="IPR001753">
    <property type="entry name" value="Enoyl-CoA_hydra/iso"/>
</dbReference>
<organism evidence="7 8">
    <name type="scientific">Lichenibacterium minor</name>
    <dbReference type="NCBI Taxonomy" id="2316528"/>
    <lineage>
        <taxon>Bacteria</taxon>
        <taxon>Pseudomonadati</taxon>
        <taxon>Pseudomonadota</taxon>
        <taxon>Alphaproteobacteria</taxon>
        <taxon>Hyphomicrobiales</taxon>
        <taxon>Lichenihabitantaceae</taxon>
        <taxon>Lichenibacterium</taxon>
    </lineage>
</organism>
<reference evidence="7 8" key="2">
    <citation type="submission" date="2019-02" db="EMBL/GenBank/DDBJ databases">
        <title>'Lichenibacterium ramalinii' gen. nov. sp. nov., 'Lichenibacterium minor' gen. nov. sp. nov.</title>
        <authorList>
            <person name="Pankratov T."/>
        </authorList>
    </citation>
    <scope>NUCLEOTIDE SEQUENCE [LARGE SCALE GENOMIC DNA]</scope>
    <source>
        <strain evidence="7 8">RmlP026</strain>
    </source>
</reference>
<dbReference type="RefSeq" id="WP_129227505.1">
    <property type="nucleotide sequence ID" value="NZ_QYBB01000014.1"/>
</dbReference>
<comment type="caution">
    <text evidence="7">The sequence shown here is derived from an EMBL/GenBank/DDBJ whole genome shotgun (WGS) entry which is preliminary data.</text>
</comment>
<dbReference type="Pfam" id="PF00378">
    <property type="entry name" value="ECH_1"/>
    <property type="match status" value="1"/>
</dbReference>
<dbReference type="CDD" id="cd06558">
    <property type="entry name" value="crotonase-like"/>
    <property type="match status" value="1"/>
</dbReference>
<keyword evidence="2" id="KW-0276">Fatty acid metabolism</keyword>
<dbReference type="InterPro" id="IPR029045">
    <property type="entry name" value="ClpP/crotonase-like_dom_sf"/>
</dbReference>
<comment type="similarity">
    <text evidence="1">Belongs to the enoyl-CoA hydratase/isomerase family.</text>
</comment>
<dbReference type="PANTHER" id="PTHR43602:SF1">
    <property type="entry name" value="ENOYL-COA HYDRATASE DOMAIN-CONTAINING PROTEIN 3, MITOCHONDRIAL"/>
    <property type="match status" value="1"/>
</dbReference>
<dbReference type="GO" id="GO:0016836">
    <property type="term" value="F:hydro-lyase activity"/>
    <property type="evidence" value="ECO:0007669"/>
    <property type="project" value="TreeGrafter"/>
</dbReference>
<sequence>MTHARTDLLLRADRGGVATLTLNRPERFNALSDALLAALGEEFGRLAAEEDVRCVVLGASGRAFSAGHDLREMRAHEDEARHRALFERCSAVMRAIRGCPVPVIAAVQGIATAAGCQLVAACDLAVAAESARFAVSGIDVGLFCSTPAVALTRAVPVKAAFDLLMTGRFIDAPEALRLGLVNRVVPEEALDRAAADYAAVIAAKSPAAVRLGKRLVYEQQAMGLAEAYRHAGDAMARNMAEPDAVAGIDAFLARSGSRQGLR</sequence>
<dbReference type="OrthoDB" id="9795613at2"/>
<evidence type="ECO:0000256" key="4">
    <source>
        <dbReference type="ARBA" id="ARBA00023098"/>
    </source>
</evidence>
<dbReference type="Gene3D" id="3.90.226.10">
    <property type="entry name" value="2-enoyl-CoA Hydratase, Chain A, domain 1"/>
    <property type="match status" value="1"/>
</dbReference>
<accession>A0A4Q2U6J5</accession>
<evidence type="ECO:0000313" key="8">
    <source>
        <dbReference type="Proteomes" id="UP000290759"/>
    </source>
</evidence>
<proteinExistence type="inferred from homology"/>
<evidence type="ECO:0000256" key="6">
    <source>
        <dbReference type="ARBA" id="ARBA00040545"/>
    </source>
</evidence>
<protein>
    <recommendedName>
        <fullName evidence="6">Enoyl-CoA hydratase domain-containing protein 3, mitochondrial</fullName>
    </recommendedName>
</protein>
<evidence type="ECO:0000256" key="3">
    <source>
        <dbReference type="ARBA" id="ARBA00022946"/>
    </source>
</evidence>
<evidence type="ECO:0000256" key="5">
    <source>
        <dbReference type="ARBA" id="ARBA00037410"/>
    </source>
</evidence>
<dbReference type="EMBL" id="QYBB01000014">
    <property type="protein sequence ID" value="RYC31488.1"/>
    <property type="molecule type" value="Genomic_DNA"/>
</dbReference>
<comment type="function">
    <text evidence="5">May play a role in fatty acid biosynthesis and insulin sensitivity.</text>
</comment>
<evidence type="ECO:0000256" key="2">
    <source>
        <dbReference type="ARBA" id="ARBA00022832"/>
    </source>
</evidence>
<keyword evidence="8" id="KW-1185">Reference proteome</keyword>
<dbReference type="PANTHER" id="PTHR43602">
    <property type="match status" value="1"/>
</dbReference>
<keyword evidence="3" id="KW-0809">Transit peptide</keyword>
<reference evidence="7 8" key="1">
    <citation type="submission" date="2018-12" db="EMBL/GenBank/DDBJ databases">
        <authorList>
            <person name="Grouzdev D.S."/>
            <person name="Krutkina M.S."/>
        </authorList>
    </citation>
    <scope>NUCLEOTIDE SEQUENCE [LARGE SCALE GENOMIC DNA]</scope>
    <source>
        <strain evidence="7 8">RmlP026</strain>
    </source>
</reference>
<dbReference type="NCBIfam" id="NF006008">
    <property type="entry name" value="PRK08139.1"/>
    <property type="match status" value="1"/>
</dbReference>
<keyword evidence="7" id="KW-0456">Lyase</keyword>
<evidence type="ECO:0000313" key="7">
    <source>
        <dbReference type="EMBL" id="RYC31488.1"/>
    </source>
</evidence>
<dbReference type="InterPro" id="IPR052377">
    <property type="entry name" value="Mitochondrial_ECH-domain"/>
</dbReference>
<dbReference type="InterPro" id="IPR014748">
    <property type="entry name" value="Enoyl-CoA_hydra_C"/>
</dbReference>
<dbReference type="Proteomes" id="UP000290759">
    <property type="component" value="Unassembled WGS sequence"/>
</dbReference>
<dbReference type="Gene3D" id="1.10.12.10">
    <property type="entry name" value="Lyase 2-enoyl-coa Hydratase, Chain A, domain 2"/>
    <property type="match status" value="1"/>
</dbReference>
<keyword evidence="4" id="KW-0443">Lipid metabolism</keyword>